<dbReference type="PANTHER" id="PTHR43586">
    <property type="entry name" value="CYSTEINE DESULFURASE"/>
    <property type="match status" value="1"/>
</dbReference>
<comment type="catalytic activity">
    <reaction evidence="6 8">
        <text>(sulfur carrier)-H + L-cysteine = (sulfur carrier)-SH + L-alanine</text>
        <dbReference type="Rhea" id="RHEA:43892"/>
        <dbReference type="Rhea" id="RHEA-COMP:14737"/>
        <dbReference type="Rhea" id="RHEA-COMP:14739"/>
        <dbReference type="ChEBI" id="CHEBI:29917"/>
        <dbReference type="ChEBI" id="CHEBI:35235"/>
        <dbReference type="ChEBI" id="CHEBI:57972"/>
        <dbReference type="ChEBI" id="CHEBI:64428"/>
        <dbReference type="EC" id="2.8.1.7"/>
    </reaction>
</comment>
<evidence type="ECO:0000259" key="9">
    <source>
        <dbReference type="Pfam" id="PF00266"/>
    </source>
</evidence>
<proteinExistence type="inferred from homology"/>
<dbReference type="InterPro" id="IPR015424">
    <property type="entry name" value="PyrdxlP-dep_Trfase"/>
</dbReference>
<evidence type="ECO:0000256" key="5">
    <source>
        <dbReference type="ARBA" id="ARBA00022898"/>
    </source>
</evidence>
<dbReference type="PROSITE" id="PS00595">
    <property type="entry name" value="AA_TRANSFER_CLASS_5"/>
    <property type="match status" value="1"/>
</dbReference>
<dbReference type="PANTHER" id="PTHR43586:SF8">
    <property type="entry name" value="CYSTEINE DESULFURASE 1, CHLOROPLASTIC"/>
    <property type="match status" value="1"/>
</dbReference>
<dbReference type="InterPro" id="IPR015421">
    <property type="entry name" value="PyrdxlP-dep_Trfase_major"/>
</dbReference>
<dbReference type="SUPFAM" id="SSF53383">
    <property type="entry name" value="PLP-dependent transferases"/>
    <property type="match status" value="1"/>
</dbReference>
<dbReference type="EMBL" id="CP136864">
    <property type="protein sequence ID" value="WOJ92119.1"/>
    <property type="molecule type" value="Genomic_DNA"/>
</dbReference>
<dbReference type="InterPro" id="IPR000192">
    <property type="entry name" value="Aminotrans_V_dom"/>
</dbReference>
<dbReference type="EC" id="2.8.1.7" evidence="8"/>
<protein>
    <recommendedName>
        <fullName evidence="8">Cysteine desulfurase</fullName>
        <ecNumber evidence="8">2.8.1.7</ecNumber>
    </recommendedName>
</protein>
<keyword evidence="4 8" id="KW-0808">Transferase</keyword>
<name>A0ABZ0I0G0_9GAMM</name>
<dbReference type="Gene3D" id="3.40.640.10">
    <property type="entry name" value="Type I PLP-dependent aspartate aminotransferase-like (Major domain)"/>
    <property type="match status" value="1"/>
</dbReference>
<comment type="function">
    <text evidence="2 8">Catalyzes the removal of elemental sulfur and selenium atoms from L-cysteine, L-cystine, L-selenocysteine, and L-selenocystine to produce L-alanine.</text>
</comment>
<evidence type="ECO:0000256" key="8">
    <source>
        <dbReference type="RuleBase" id="RU004506"/>
    </source>
</evidence>
<dbReference type="GO" id="GO:0031071">
    <property type="term" value="F:cysteine desulfurase activity"/>
    <property type="evidence" value="ECO:0007669"/>
    <property type="project" value="UniProtKB-EC"/>
</dbReference>
<evidence type="ECO:0000256" key="4">
    <source>
        <dbReference type="ARBA" id="ARBA00022679"/>
    </source>
</evidence>
<sequence>MSTLKVVAEPGFDVAKVRADFPILREVINGQPLVYLDNAATTQKPEAVIEAIANYYRHDNANVHRGVHTLSDRATRHFEDAREKVAGFLNSPSSRQIIWTRGTTEAINLVAYSWGMNNLKAGDRVLVSWLEHHSDIVPWQLVAERVGAEVVPIPVTADAEIDLDAFEALLDERVKLVAVNHVSNAMGTINPVAEICARAKAMGALTLVDGAQAVGHWDVDVQSLGCDFYCFSGHKLFAPTGIGALWGREELLESMPPFLGGGEMIETVSFAGTTFNTLPFKFEAGTPNIAGAVGLAAAIDYLSNIDRVAAAAHEDALLTATLEAALEIPGLRRIGAPKHSAGIFSFILDGCHPSDVGMLLDEQGIAVRTGHHCTQPLMAHFELPGTVRASFSMYNNRDDVDRLIAGLKKAQSLFGPR</sequence>
<evidence type="ECO:0000313" key="11">
    <source>
        <dbReference type="Proteomes" id="UP001626537"/>
    </source>
</evidence>
<keyword evidence="11" id="KW-1185">Reference proteome</keyword>
<evidence type="ECO:0000256" key="2">
    <source>
        <dbReference type="ARBA" id="ARBA00002824"/>
    </source>
</evidence>
<evidence type="ECO:0000256" key="1">
    <source>
        <dbReference type="ARBA" id="ARBA00001933"/>
    </source>
</evidence>
<evidence type="ECO:0000256" key="3">
    <source>
        <dbReference type="ARBA" id="ARBA00010447"/>
    </source>
</evidence>
<dbReference type="RefSeq" id="WP_407346698.1">
    <property type="nucleotide sequence ID" value="NZ_CP136864.1"/>
</dbReference>
<dbReference type="PIRSF" id="PIRSF005572">
    <property type="entry name" value="NifS"/>
    <property type="match status" value="1"/>
</dbReference>
<gene>
    <name evidence="10" type="ORF">R0135_10000</name>
</gene>
<dbReference type="NCBIfam" id="TIGR01979">
    <property type="entry name" value="sufS"/>
    <property type="match status" value="1"/>
</dbReference>
<feature type="domain" description="Aminotransferase class V" evidence="9">
    <location>
        <begin position="34"/>
        <end position="403"/>
    </location>
</feature>
<accession>A0ABZ0I0G0</accession>
<dbReference type="Proteomes" id="UP001626537">
    <property type="component" value="Chromosome"/>
</dbReference>
<dbReference type="CDD" id="cd06453">
    <property type="entry name" value="SufS_like"/>
    <property type="match status" value="1"/>
</dbReference>
<organism evidence="10 11">
    <name type="scientific">Congregibacter variabilis</name>
    <dbReference type="NCBI Taxonomy" id="3081200"/>
    <lineage>
        <taxon>Bacteria</taxon>
        <taxon>Pseudomonadati</taxon>
        <taxon>Pseudomonadota</taxon>
        <taxon>Gammaproteobacteria</taxon>
        <taxon>Cellvibrionales</taxon>
        <taxon>Halieaceae</taxon>
        <taxon>Congregibacter</taxon>
    </lineage>
</organism>
<keyword evidence="5 8" id="KW-0663">Pyridoxal phosphate</keyword>
<dbReference type="InterPro" id="IPR016454">
    <property type="entry name" value="Cysteine_dSase"/>
</dbReference>
<dbReference type="Pfam" id="PF00266">
    <property type="entry name" value="Aminotran_5"/>
    <property type="match status" value="1"/>
</dbReference>
<reference evidence="10 11" key="1">
    <citation type="submission" date="2023-10" db="EMBL/GenBank/DDBJ databases">
        <title>Two novel species belonging to the OM43/NOR5 clade.</title>
        <authorList>
            <person name="Park M."/>
        </authorList>
    </citation>
    <scope>NUCLEOTIDE SEQUENCE [LARGE SCALE GENOMIC DNA]</scope>
    <source>
        <strain evidence="10 11">IMCC43200</strain>
    </source>
</reference>
<evidence type="ECO:0000256" key="6">
    <source>
        <dbReference type="ARBA" id="ARBA00050776"/>
    </source>
</evidence>
<dbReference type="InterPro" id="IPR020578">
    <property type="entry name" value="Aminotrans_V_PyrdxlP_BS"/>
</dbReference>
<evidence type="ECO:0000256" key="7">
    <source>
        <dbReference type="RuleBase" id="RU004504"/>
    </source>
</evidence>
<comment type="cofactor">
    <cofactor evidence="1 7">
        <name>pyridoxal 5'-phosphate</name>
        <dbReference type="ChEBI" id="CHEBI:597326"/>
    </cofactor>
</comment>
<dbReference type="InterPro" id="IPR015422">
    <property type="entry name" value="PyrdxlP-dep_Trfase_small"/>
</dbReference>
<dbReference type="InterPro" id="IPR010970">
    <property type="entry name" value="Cys_dSase_SufS"/>
</dbReference>
<dbReference type="Gene3D" id="3.90.1150.10">
    <property type="entry name" value="Aspartate Aminotransferase, domain 1"/>
    <property type="match status" value="1"/>
</dbReference>
<evidence type="ECO:0000313" key="10">
    <source>
        <dbReference type="EMBL" id="WOJ92119.1"/>
    </source>
</evidence>
<comment type="similarity">
    <text evidence="3 8">Belongs to the class-V pyridoxal-phosphate-dependent aminotransferase family. Csd subfamily.</text>
</comment>